<feature type="transmembrane region" description="Helical" evidence="5">
    <location>
        <begin position="54"/>
        <end position="72"/>
    </location>
</feature>
<dbReference type="GO" id="GO:0005886">
    <property type="term" value="C:plasma membrane"/>
    <property type="evidence" value="ECO:0007669"/>
    <property type="project" value="UniProtKB-SubCell"/>
</dbReference>
<reference evidence="6 7" key="1">
    <citation type="submission" date="2020-08" db="EMBL/GenBank/DDBJ databases">
        <title>Genomic Encyclopedia of Type Strains, Phase IV (KMG-IV): sequencing the most valuable type-strain genomes for metagenomic binning, comparative biology and taxonomic classification.</title>
        <authorList>
            <person name="Goeker M."/>
        </authorList>
    </citation>
    <scope>NUCLEOTIDE SEQUENCE [LARGE SCALE GENOMIC DNA]</scope>
    <source>
        <strain evidence="6 7">DSM 16268</strain>
    </source>
</reference>
<keyword evidence="2 5" id="KW-0812">Transmembrane</keyword>
<feature type="transmembrane region" description="Helical" evidence="5">
    <location>
        <begin position="253"/>
        <end position="270"/>
    </location>
</feature>
<evidence type="ECO:0000256" key="2">
    <source>
        <dbReference type="ARBA" id="ARBA00022692"/>
    </source>
</evidence>
<comment type="caution">
    <text evidence="6">The sequence shown here is derived from an EMBL/GenBank/DDBJ whole genome shotgun (WGS) entry which is preliminary data.</text>
</comment>
<feature type="transmembrane region" description="Helical" evidence="5">
    <location>
        <begin position="152"/>
        <end position="174"/>
    </location>
</feature>
<proteinExistence type="inferred from homology"/>
<evidence type="ECO:0000313" key="6">
    <source>
        <dbReference type="EMBL" id="MBB5754618.1"/>
    </source>
</evidence>
<comment type="subcellular location">
    <subcellularLocation>
        <location evidence="5">Cell membrane</location>
        <topology evidence="5">Multi-pass membrane protein</topology>
    </subcellularLocation>
    <subcellularLocation>
        <location evidence="1">Membrane</location>
        <topology evidence="1">Multi-pass membrane protein</topology>
    </subcellularLocation>
</comment>
<organism evidence="6 7">
    <name type="scientific">Prosthecomicrobium pneumaticum</name>
    <dbReference type="NCBI Taxonomy" id="81895"/>
    <lineage>
        <taxon>Bacteria</taxon>
        <taxon>Pseudomonadati</taxon>
        <taxon>Pseudomonadota</taxon>
        <taxon>Alphaproteobacteria</taxon>
        <taxon>Hyphomicrobiales</taxon>
        <taxon>Kaistiaceae</taxon>
        <taxon>Prosthecomicrobium</taxon>
    </lineage>
</organism>
<keyword evidence="4 5" id="KW-0472">Membrane</keyword>
<name>A0A7W9FPS0_9HYPH</name>
<dbReference type="PANTHER" id="PTHR43483:SF3">
    <property type="entry name" value="MEMBRANE TRANSPORTER PROTEIN HI_0806-RELATED"/>
    <property type="match status" value="1"/>
</dbReference>
<keyword evidence="5" id="KW-1003">Cell membrane</keyword>
<dbReference type="EMBL" id="JACHOO010000009">
    <property type="protein sequence ID" value="MBB5754618.1"/>
    <property type="molecule type" value="Genomic_DNA"/>
</dbReference>
<protein>
    <recommendedName>
        <fullName evidence="5">Probable membrane transporter protein</fullName>
    </recommendedName>
</protein>
<dbReference type="InterPro" id="IPR002781">
    <property type="entry name" value="TM_pro_TauE-like"/>
</dbReference>
<accession>A0A7W9FPS0</accession>
<dbReference type="AlphaFoldDB" id="A0A7W9FPS0"/>
<gene>
    <name evidence="6" type="ORF">GGQ63_003706</name>
</gene>
<dbReference type="PANTHER" id="PTHR43483">
    <property type="entry name" value="MEMBRANE TRANSPORTER PROTEIN HI_0806-RELATED"/>
    <property type="match status" value="1"/>
</dbReference>
<evidence type="ECO:0000256" key="4">
    <source>
        <dbReference type="ARBA" id="ARBA00023136"/>
    </source>
</evidence>
<feature type="transmembrane region" description="Helical" evidence="5">
    <location>
        <begin position="115"/>
        <end position="132"/>
    </location>
</feature>
<keyword evidence="7" id="KW-1185">Reference proteome</keyword>
<sequence>MMPPVAELAGLVVALLATGVVAGLLAGVFGIGGGAVIVPVLYQFLLLLGIDHDLVMQIAVGSSLGVIVPTSIRSFLAHRAHGAVDEALLKEWLLPVPLGAIAAGFLIAIISGEALRIVFVVLATLMALRLLFGRQSWRLGADLPGRTVRVVVGFLIGLFSTLMGVGGGVFNNAFMTLYGRSMHQAVATSAGVGVLIAIPGVLGTIWAGWGRAGLPPLSLGFVNLLAVLLLIPVTMAMAPIGARLAHRTSRRRLEIGFGLFLLVVALRFLVSLV</sequence>
<feature type="transmembrane region" description="Helical" evidence="5">
    <location>
        <begin position="12"/>
        <end position="42"/>
    </location>
</feature>
<dbReference type="Proteomes" id="UP000523821">
    <property type="component" value="Unassembled WGS sequence"/>
</dbReference>
<feature type="transmembrane region" description="Helical" evidence="5">
    <location>
        <begin position="186"/>
        <end position="209"/>
    </location>
</feature>
<evidence type="ECO:0000313" key="7">
    <source>
        <dbReference type="Proteomes" id="UP000523821"/>
    </source>
</evidence>
<keyword evidence="3 5" id="KW-1133">Transmembrane helix</keyword>
<comment type="similarity">
    <text evidence="5">Belongs to the 4-toluene sulfonate uptake permease (TSUP) (TC 2.A.102) family.</text>
</comment>
<feature type="transmembrane region" description="Helical" evidence="5">
    <location>
        <begin position="221"/>
        <end position="241"/>
    </location>
</feature>
<feature type="transmembrane region" description="Helical" evidence="5">
    <location>
        <begin position="92"/>
        <end position="110"/>
    </location>
</feature>
<dbReference type="Pfam" id="PF01925">
    <property type="entry name" value="TauE"/>
    <property type="match status" value="1"/>
</dbReference>
<evidence type="ECO:0000256" key="5">
    <source>
        <dbReference type="RuleBase" id="RU363041"/>
    </source>
</evidence>
<evidence type="ECO:0000256" key="1">
    <source>
        <dbReference type="ARBA" id="ARBA00004141"/>
    </source>
</evidence>
<evidence type="ECO:0000256" key="3">
    <source>
        <dbReference type="ARBA" id="ARBA00022989"/>
    </source>
</evidence>